<gene>
    <name evidence="1" type="ORF">JHZ39_003796</name>
</gene>
<dbReference type="InterPro" id="IPR007358">
    <property type="entry name" value="Nucleoid_associated_NdpA"/>
</dbReference>
<dbReference type="Pfam" id="PF04245">
    <property type="entry name" value="NA37"/>
    <property type="match status" value="1"/>
</dbReference>
<dbReference type="GO" id="GO:0009295">
    <property type="term" value="C:nucleoid"/>
    <property type="evidence" value="ECO:0007669"/>
    <property type="project" value="InterPro"/>
</dbReference>
<accession>A0A9P2LBE0</accession>
<comment type="caution">
    <text evidence="1">The sequence shown here is derived from an EMBL/GenBank/DDBJ whole genome shotgun (WGS) entry which is preliminary data.</text>
</comment>
<dbReference type="AlphaFoldDB" id="A0A9P2LBE0"/>
<reference evidence="1" key="1">
    <citation type="submission" date="2020-12" db="EMBL/GenBank/DDBJ databases">
        <authorList>
            <consortium name="Clinical and Environmental Microbiology Branch: Whole genome sequencing antimicrobial resistance pathogens in the healthcare setting"/>
        </authorList>
    </citation>
    <scope>NUCLEOTIDE SEQUENCE</scope>
    <source>
        <strain evidence="1">2018HL-00813</strain>
    </source>
</reference>
<feature type="non-terminal residue" evidence="1">
    <location>
        <position position="227"/>
    </location>
</feature>
<dbReference type="EMBL" id="AAYLMQ010000095">
    <property type="protein sequence ID" value="EGY2379349.1"/>
    <property type="molecule type" value="Genomic_DNA"/>
</dbReference>
<sequence>MKYDFVQSYLKDIVIHRVGNKFISEECVFAKHSSTLDEQFKLLLTHFFLKSFNSNDLYQFTNKVNLDLNVVYSCVKSIFENPVSIYEQSLNIAKYLYSKSIHPNIKGGEFFICYFKDCNFEEKLIDAVGIFKTEIKDTFLEVEQLSEEVILHEKHGININKLDKGCVVFNINKEDSYSLLVVDNVNKANSARYWKDDFLSAKIRHDDFYKTKYLLDLTKKFVKIEDF</sequence>
<proteinExistence type="predicted"/>
<evidence type="ECO:0000313" key="1">
    <source>
        <dbReference type="EMBL" id="EGY2379349.1"/>
    </source>
</evidence>
<name>A0A9P2LBE0_ACIBA</name>
<protein>
    <submittedName>
        <fullName evidence="1">Nucleoid-associated protein</fullName>
    </submittedName>
</protein>
<organism evidence="1">
    <name type="scientific">Acinetobacter baumannii</name>
    <dbReference type="NCBI Taxonomy" id="470"/>
    <lineage>
        <taxon>Bacteria</taxon>
        <taxon>Pseudomonadati</taxon>
        <taxon>Pseudomonadota</taxon>
        <taxon>Gammaproteobacteria</taxon>
        <taxon>Moraxellales</taxon>
        <taxon>Moraxellaceae</taxon>
        <taxon>Acinetobacter</taxon>
        <taxon>Acinetobacter calcoaceticus/baumannii complex</taxon>
    </lineage>
</organism>